<protein>
    <submittedName>
        <fullName evidence="1">Autophagy-related protein</fullName>
    </submittedName>
</protein>
<evidence type="ECO:0000313" key="1">
    <source>
        <dbReference type="EMBL" id="QFZ29147.1"/>
    </source>
</evidence>
<dbReference type="Proteomes" id="UP000326582">
    <property type="component" value="Chromosome 5"/>
</dbReference>
<keyword evidence="2" id="KW-1185">Reference proteome</keyword>
<evidence type="ECO:0000313" key="2">
    <source>
        <dbReference type="Proteomes" id="UP000326582"/>
    </source>
</evidence>
<reference evidence="2" key="1">
    <citation type="journal article" date="2019" name="MBio">
        <title>Comparative genomics for the elucidation of multidrug resistance (MDR) in Candida lusitaniae.</title>
        <authorList>
            <person name="Kannan A."/>
            <person name="Asner S.A."/>
            <person name="Trachsel E."/>
            <person name="Kelly S."/>
            <person name="Parker J."/>
            <person name="Sanglard D."/>
        </authorList>
    </citation>
    <scope>NUCLEOTIDE SEQUENCE [LARGE SCALE GENOMIC DNA]</scope>
    <source>
        <strain evidence="2">P1</strain>
    </source>
</reference>
<dbReference type="EMBL" id="CP038488">
    <property type="protein sequence ID" value="QFZ29147.1"/>
    <property type="molecule type" value="Genomic_DNA"/>
</dbReference>
<sequence length="485" mass="55857">MQSVINQSLLYPIPSRPMSISKDEVKAWRDNALKKLEWARELSTSAQAVLESTSHVLGDSLPKRLQIAESNIDQVKDQHANITPLFEHLRVKIADATVSGFQSCVEKSLVPALEALAKVLGELRTTKVPPFLVAPEERKDYRHLSDFLASSEIELLQNNIAIYTENCTKVLSLLKDSLQDLTHKWHKNSSTYNKATRIYNSQVVDVQLMVRHALMPTSPPRHESNFVRAVLKENLALEQQLAGLLEMLTNHYDQCVLAVSTYDDSSQNQVNYEVLHNDTLELPSVLKEFSAIYDVIMNNETRAAKFVDEKLPHIDSVISLSTDLLEEYRSFKEEEMVRLVLLFLRCEEVLRTNSLNVKSSSYKQTIDAYVDVLSQLTFHYTSFQKIYHSEYLKELYYEQYIYPRKFLQSLNDFLNGQLLHIEEDERERRRDWLRKFGDFIPKQLILPGEYNQPSVVQVISEGLDEIQSPSADKNEARLLSLMADK</sequence>
<gene>
    <name evidence="1" type="ORF">EJF14_50376</name>
</gene>
<proteinExistence type="predicted"/>
<accession>A0ACD0WNN0</accession>
<name>A0ACD0WNN0_CLALS</name>
<organism evidence="1 2">
    <name type="scientific">Clavispora lusitaniae</name>
    <name type="common">Candida lusitaniae</name>
    <dbReference type="NCBI Taxonomy" id="36911"/>
    <lineage>
        <taxon>Eukaryota</taxon>
        <taxon>Fungi</taxon>
        <taxon>Dikarya</taxon>
        <taxon>Ascomycota</taxon>
        <taxon>Saccharomycotina</taxon>
        <taxon>Pichiomycetes</taxon>
        <taxon>Metschnikowiaceae</taxon>
        <taxon>Clavispora</taxon>
    </lineage>
</organism>